<evidence type="ECO:0000256" key="4">
    <source>
        <dbReference type="ARBA" id="ARBA00022741"/>
    </source>
</evidence>
<evidence type="ECO:0000256" key="5">
    <source>
        <dbReference type="ARBA" id="ARBA00022840"/>
    </source>
</evidence>
<evidence type="ECO:0000259" key="9">
    <source>
        <dbReference type="PROSITE" id="PS50011"/>
    </source>
</evidence>
<keyword evidence="3" id="KW-0732">Signal</keyword>
<dbReference type="Pfam" id="PF07714">
    <property type="entry name" value="PK_Tyr_Ser-Thr"/>
    <property type="match status" value="2"/>
</dbReference>
<keyword evidence="11" id="KW-1185">Reference proteome</keyword>
<evidence type="ECO:0000256" key="1">
    <source>
        <dbReference type="ARBA" id="ARBA00004370"/>
    </source>
</evidence>
<sequence length="559" mass="64126">SRSPYSQDEITPPDKWEILPEQIEFEEELGRGEFGVVYKAKFRQRDEMEVLDNAETSKWPVSSAKKEAQVVAVKVLHDNPSEVQKAEFTFEIEQMKLLGSHKNVVSMVGCCTLQEKMFLVTEYVPCGDLLTWLRRRRKKIKDLQATERCYADKEVLKDHGETRDHVIKLAKKQIKKAKKIQLSMEMTPLLRDDSKGTASTSYYLGDKQSLADEYEVKEDQHSMHQDQEDIAVSPQQSNEDAVLEVIPSTSTEVDDEEFKVTDKELLTRPTTSLGKSQASAMPLSIENLVESDKDPCDVEENFSQQLFSFAWQMAKGMDEEFKVTDEELLTRPTTSLGKSQASAMPLSNENLEESHENPCDVEENFSTKQLFSFAWQIAKGMIIIFNHLAENNLVHRDLAARNVLVGHDNQIKVSDFGLMRQIYEDVSSTAKSRKLPVKWMAPESLYQGVYTTKSDVWSFGVVLWEMATLGGVPYPTLTNSELYRLLGTGYRMERPDMCSDDVYELITECWNEDPYIRPSFYRLIEKMEAIMERDAPYLNVNKHNEYHPYYNVPPEASAD</sequence>
<evidence type="ECO:0000313" key="10">
    <source>
        <dbReference type="EMBL" id="CAH3173621.1"/>
    </source>
</evidence>
<dbReference type="PIRSF" id="PIRSF000615">
    <property type="entry name" value="TyrPK_CSF1-R"/>
    <property type="match status" value="1"/>
</dbReference>
<dbReference type="InterPro" id="IPR008266">
    <property type="entry name" value="Tyr_kinase_AS"/>
</dbReference>
<dbReference type="SUPFAM" id="SSF56112">
    <property type="entry name" value="Protein kinase-like (PK-like)"/>
    <property type="match status" value="1"/>
</dbReference>
<dbReference type="CDD" id="cd00192">
    <property type="entry name" value="PTKc"/>
    <property type="match status" value="1"/>
</dbReference>
<dbReference type="InterPro" id="IPR000719">
    <property type="entry name" value="Prot_kinase_dom"/>
</dbReference>
<keyword evidence="7" id="KW-0472">Membrane</keyword>
<dbReference type="PANTHER" id="PTHR24416:SF550">
    <property type="entry name" value="FIBROBLAST GROWTH FACTOR RECEPTOR HOMOLOG 1-RELATED"/>
    <property type="match status" value="1"/>
</dbReference>
<accession>A0ABN8R488</accession>
<feature type="non-terminal residue" evidence="10">
    <location>
        <position position="1"/>
    </location>
</feature>
<organism evidence="10 11">
    <name type="scientific">Porites lobata</name>
    <dbReference type="NCBI Taxonomy" id="104759"/>
    <lineage>
        <taxon>Eukaryota</taxon>
        <taxon>Metazoa</taxon>
        <taxon>Cnidaria</taxon>
        <taxon>Anthozoa</taxon>
        <taxon>Hexacorallia</taxon>
        <taxon>Scleractinia</taxon>
        <taxon>Fungiina</taxon>
        <taxon>Poritidae</taxon>
        <taxon>Porites</taxon>
    </lineage>
</organism>
<evidence type="ECO:0000256" key="8">
    <source>
        <dbReference type="ARBA" id="ARBA00023170"/>
    </source>
</evidence>
<dbReference type="PANTHER" id="PTHR24416">
    <property type="entry name" value="TYROSINE-PROTEIN KINASE RECEPTOR"/>
    <property type="match status" value="1"/>
</dbReference>
<keyword evidence="2" id="KW-0812">Transmembrane</keyword>
<keyword evidence="8" id="KW-0675">Receptor</keyword>
<feature type="domain" description="Protein kinase" evidence="9">
    <location>
        <begin position="23"/>
        <end position="538"/>
    </location>
</feature>
<dbReference type="PROSITE" id="PS00109">
    <property type="entry name" value="PROTEIN_KINASE_TYR"/>
    <property type="match status" value="1"/>
</dbReference>
<evidence type="ECO:0000256" key="6">
    <source>
        <dbReference type="ARBA" id="ARBA00022989"/>
    </source>
</evidence>
<evidence type="ECO:0000256" key="7">
    <source>
        <dbReference type="ARBA" id="ARBA00023136"/>
    </source>
</evidence>
<evidence type="ECO:0000256" key="2">
    <source>
        <dbReference type="ARBA" id="ARBA00022692"/>
    </source>
</evidence>
<dbReference type="PROSITE" id="PS50011">
    <property type="entry name" value="PROTEIN_KINASE_DOM"/>
    <property type="match status" value="1"/>
</dbReference>
<evidence type="ECO:0000256" key="3">
    <source>
        <dbReference type="ARBA" id="ARBA00022729"/>
    </source>
</evidence>
<name>A0ABN8R488_9CNID</name>
<proteinExistence type="predicted"/>
<dbReference type="EMBL" id="CALNXK010000183">
    <property type="protein sequence ID" value="CAH3173621.1"/>
    <property type="molecule type" value="Genomic_DNA"/>
</dbReference>
<dbReference type="InterPro" id="IPR050122">
    <property type="entry name" value="RTK"/>
</dbReference>
<dbReference type="Proteomes" id="UP001159405">
    <property type="component" value="Unassembled WGS sequence"/>
</dbReference>
<dbReference type="Gene3D" id="1.10.510.10">
    <property type="entry name" value="Transferase(Phosphotransferase) domain 1"/>
    <property type="match status" value="1"/>
</dbReference>
<gene>
    <name evidence="10" type="ORF">PLOB_00014286</name>
</gene>
<protein>
    <recommendedName>
        <fullName evidence="9">Protein kinase domain-containing protein</fullName>
    </recommendedName>
</protein>
<keyword evidence="5" id="KW-0067">ATP-binding</keyword>
<reference evidence="10 11" key="1">
    <citation type="submission" date="2022-05" db="EMBL/GenBank/DDBJ databases">
        <authorList>
            <consortium name="Genoscope - CEA"/>
            <person name="William W."/>
        </authorList>
    </citation>
    <scope>NUCLEOTIDE SEQUENCE [LARGE SCALE GENOMIC DNA]</scope>
</reference>
<keyword evidence="4" id="KW-0547">Nucleotide-binding</keyword>
<evidence type="ECO:0000313" key="11">
    <source>
        <dbReference type="Proteomes" id="UP001159405"/>
    </source>
</evidence>
<comment type="subcellular location">
    <subcellularLocation>
        <location evidence="1">Membrane</location>
    </subcellularLocation>
</comment>
<dbReference type="InterPro" id="IPR011009">
    <property type="entry name" value="Kinase-like_dom_sf"/>
</dbReference>
<comment type="caution">
    <text evidence="10">The sequence shown here is derived from an EMBL/GenBank/DDBJ whole genome shotgun (WGS) entry which is preliminary data.</text>
</comment>
<dbReference type="Gene3D" id="3.30.200.20">
    <property type="entry name" value="Phosphorylase Kinase, domain 1"/>
    <property type="match status" value="1"/>
</dbReference>
<dbReference type="SMART" id="SM00219">
    <property type="entry name" value="TyrKc"/>
    <property type="match status" value="1"/>
</dbReference>
<dbReference type="InterPro" id="IPR001245">
    <property type="entry name" value="Ser-Thr/Tyr_kinase_cat_dom"/>
</dbReference>
<dbReference type="InterPro" id="IPR020635">
    <property type="entry name" value="Tyr_kinase_cat_dom"/>
</dbReference>
<keyword evidence="6" id="KW-1133">Transmembrane helix</keyword>